<reference evidence="2 3" key="1">
    <citation type="journal article" date="2017" name="Curr. Biol.">
        <title>The Evolution of Venom by Co-option of Single-Copy Genes.</title>
        <authorList>
            <person name="Martinson E.O."/>
            <person name="Mrinalini"/>
            <person name="Kelkar Y.D."/>
            <person name="Chang C.H."/>
            <person name="Werren J.H."/>
        </authorList>
    </citation>
    <scope>NUCLEOTIDE SEQUENCE [LARGE SCALE GENOMIC DNA]</scope>
    <source>
        <strain evidence="2 3">Alberta</strain>
        <tissue evidence="2">Whole body</tissue>
    </source>
</reference>
<evidence type="ECO:0000313" key="2">
    <source>
        <dbReference type="EMBL" id="OXU19422.1"/>
    </source>
</evidence>
<feature type="compositionally biased region" description="Acidic residues" evidence="1">
    <location>
        <begin position="89"/>
        <end position="100"/>
    </location>
</feature>
<keyword evidence="3" id="KW-1185">Reference proteome</keyword>
<comment type="caution">
    <text evidence="2">The sequence shown here is derived from an EMBL/GenBank/DDBJ whole genome shotgun (WGS) entry which is preliminary data.</text>
</comment>
<organism evidence="2 3">
    <name type="scientific">Trichomalopsis sarcophagae</name>
    <dbReference type="NCBI Taxonomy" id="543379"/>
    <lineage>
        <taxon>Eukaryota</taxon>
        <taxon>Metazoa</taxon>
        <taxon>Ecdysozoa</taxon>
        <taxon>Arthropoda</taxon>
        <taxon>Hexapoda</taxon>
        <taxon>Insecta</taxon>
        <taxon>Pterygota</taxon>
        <taxon>Neoptera</taxon>
        <taxon>Endopterygota</taxon>
        <taxon>Hymenoptera</taxon>
        <taxon>Apocrita</taxon>
        <taxon>Proctotrupomorpha</taxon>
        <taxon>Chalcidoidea</taxon>
        <taxon>Pteromalidae</taxon>
        <taxon>Pteromalinae</taxon>
        <taxon>Trichomalopsis</taxon>
    </lineage>
</organism>
<gene>
    <name evidence="2" type="ORF">TSAR_014625</name>
</gene>
<feature type="compositionally biased region" description="Basic residues" evidence="1">
    <location>
        <begin position="19"/>
        <end position="43"/>
    </location>
</feature>
<dbReference type="AlphaFoldDB" id="A0A232EM85"/>
<protein>
    <submittedName>
        <fullName evidence="2">Uncharacterized protein</fullName>
    </submittedName>
</protein>
<accession>A0A232EM85</accession>
<evidence type="ECO:0000256" key="1">
    <source>
        <dbReference type="SAM" id="MobiDB-lite"/>
    </source>
</evidence>
<evidence type="ECO:0000313" key="3">
    <source>
        <dbReference type="Proteomes" id="UP000215335"/>
    </source>
</evidence>
<name>A0A232EM85_9HYME</name>
<dbReference type="Proteomes" id="UP000215335">
    <property type="component" value="Unassembled WGS sequence"/>
</dbReference>
<dbReference type="EMBL" id="NNAY01003435">
    <property type="protein sequence ID" value="OXU19422.1"/>
    <property type="molecule type" value="Genomic_DNA"/>
</dbReference>
<feature type="compositionally biased region" description="Polar residues" evidence="1">
    <location>
        <begin position="70"/>
        <end position="84"/>
    </location>
</feature>
<feature type="region of interest" description="Disordered" evidence="1">
    <location>
        <begin position="1"/>
        <end position="102"/>
    </location>
</feature>
<feature type="compositionally biased region" description="Basic residues" evidence="1">
    <location>
        <begin position="1"/>
        <end position="10"/>
    </location>
</feature>
<proteinExistence type="predicted"/>
<sequence length="337" mass="37911">MRVTRGRKVKKEPISKSTKTPRKPPAKRRAKPPTKPKTTRGRKIKEEPIFDDYNPEPSEPLQPTIEDAVPSTSSGCSAKSNSPPSREDNDIEEADSDNESLESSTNYVSLELAIGIVPDFDSVDEDLLPFLRECKAAESFVRPEQRHFFTLLVRSKITGFARDLIDLYGKNPDTLDELIAALKSCFPFVFDVNKAFSDLWSQPQQQKHESVEIFAARISRILDRGIEAANEKTDAAKAVEVKAALDRVAASQFKNGLRDMANAIDNVPFKDAVSFAIRMASMLRRCNDQVKLEQEQLAGLSSTNTKRLPNKKFPPYNKAFCSHCRKRGHITEHCWSK</sequence>